<dbReference type="InterPro" id="IPR004114">
    <property type="entry name" value="THUMP_dom"/>
</dbReference>
<dbReference type="GO" id="GO:0003723">
    <property type="term" value="F:RNA binding"/>
    <property type="evidence" value="ECO:0007669"/>
    <property type="project" value="InterPro"/>
</dbReference>
<evidence type="ECO:0000259" key="1">
    <source>
        <dbReference type="Pfam" id="PF02926"/>
    </source>
</evidence>
<accession>A0A7C1E1U8</accession>
<name>A0A7C1E1U8_9CREN</name>
<dbReference type="Pfam" id="PF02926">
    <property type="entry name" value="THUMP"/>
    <property type="match status" value="1"/>
</dbReference>
<organism evidence="2">
    <name type="scientific">Fervidicoccus fontis</name>
    <dbReference type="NCBI Taxonomy" id="683846"/>
    <lineage>
        <taxon>Archaea</taxon>
        <taxon>Thermoproteota</taxon>
        <taxon>Thermoprotei</taxon>
        <taxon>Fervidicoccales</taxon>
        <taxon>Fervidicoccaceae</taxon>
        <taxon>Fervidicoccus</taxon>
    </lineage>
</organism>
<evidence type="ECO:0000313" key="2">
    <source>
        <dbReference type="EMBL" id="HDS10062.1"/>
    </source>
</evidence>
<dbReference type="GO" id="GO:0006400">
    <property type="term" value="P:tRNA modification"/>
    <property type="evidence" value="ECO:0007669"/>
    <property type="project" value="InterPro"/>
</dbReference>
<sequence length="183" mass="21106">MQKKQRMLFNLIVTHYPGYDNYVLAKTQLQQALENIQIIDSRQSLMLILVDDPYRSIEIIREKIRGETPLLRVIPVDAITDVYVDRVAKAVKEVFSSKVPKDNTFKVEIDGRLFMSKEGEVIPLHTMEAIEQIASLIDNPVNVRNPDYLVYIKTLRLYRVTELATITVCKPNQILRYAAGIEQ</sequence>
<dbReference type="InterPro" id="IPR040183">
    <property type="entry name" value="THUMPD1-like"/>
</dbReference>
<dbReference type="EMBL" id="DSDY01000012">
    <property type="protein sequence ID" value="HDS10062.1"/>
    <property type="molecule type" value="Genomic_DNA"/>
</dbReference>
<dbReference type="SUPFAM" id="SSF143437">
    <property type="entry name" value="THUMP domain-like"/>
    <property type="match status" value="1"/>
</dbReference>
<comment type="caution">
    <text evidence="2">The sequence shown here is derived from an EMBL/GenBank/DDBJ whole genome shotgun (WGS) entry which is preliminary data.</text>
</comment>
<dbReference type="CDD" id="cd11717">
    <property type="entry name" value="THUMP_THUMPD1_like"/>
    <property type="match status" value="1"/>
</dbReference>
<feature type="domain" description="THUMP" evidence="1">
    <location>
        <begin position="85"/>
        <end position="153"/>
    </location>
</feature>
<protein>
    <recommendedName>
        <fullName evidence="1">THUMP domain-containing protein</fullName>
    </recommendedName>
</protein>
<gene>
    <name evidence="2" type="ORF">ENO04_00330</name>
</gene>
<dbReference type="AlphaFoldDB" id="A0A7C1E1U8"/>
<reference evidence="2" key="1">
    <citation type="journal article" date="2020" name="mSystems">
        <title>Genome- and Community-Level Interaction Insights into Carbon Utilization and Element Cycling Functions of Hydrothermarchaeota in Hydrothermal Sediment.</title>
        <authorList>
            <person name="Zhou Z."/>
            <person name="Liu Y."/>
            <person name="Xu W."/>
            <person name="Pan J."/>
            <person name="Luo Z.H."/>
            <person name="Li M."/>
        </authorList>
    </citation>
    <scope>NUCLEOTIDE SEQUENCE [LARGE SCALE GENOMIC DNA]</scope>
    <source>
        <strain evidence="2">SpSt-123</strain>
    </source>
</reference>
<proteinExistence type="predicted"/>